<dbReference type="OrthoDB" id="8680240at2"/>
<dbReference type="InterPro" id="IPR036388">
    <property type="entry name" value="WH-like_DNA-bd_sf"/>
</dbReference>
<dbReference type="SMART" id="SM00895">
    <property type="entry name" value="FCD"/>
    <property type="match status" value="1"/>
</dbReference>
<dbReference type="Gene3D" id="1.20.120.530">
    <property type="entry name" value="GntR ligand-binding domain-like"/>
    <property type="match status" value="1"/>
</dbReference>
<dbReference type="SUPFAM" id="SSF48008">
    <property type="entry name" value="GntR ligand-binding domain-like"/>
    <property type="match status" value="1"/>
</dbReference>
<gene>
    <name evidence="5" type="ORF">YH63_009050</name>
</gene>
<dbReference type="PROSITE" id="PS50949">
    <property type="entry name" value="HTH_GNTR"/>
    <property type="match status" value="1"/>
</dbReference>
<dbReference type="RefSeq" id="WP_137325163.1">
    <property type="nucleotide sequence ID" value="NZ_LBIA02000001.1"/>
</dbReference>
<evidence type="ECO:0000256" key="3">
    <source>
        <dbReference type="ARBA" id="ARBA00023163"/>
    </source>
</evidence>
<dbReference type="InterPro" id="IPR011711">
    <property type="entry name" value="GntR_C"/>
</dbReference>
<keyword evidence="3" id="KW-0804">Transcription</keyword>
<organism evidence="5 6">
    <name type="scientific">Afipia massiliensis</name>
    <dbReference type="NCBI Taxonomy" id="211460"/>
    <lineage>
        <taxon>Bacteria</taxon>
        <taxon>Pseudomonadati</taxon>
        <taxon>Pseudomonadota</taxon>
        <taxon>Alphaproteobacteria</taxon>
        <taxon>Hyphomicrobiales</taxon>
        <taxon>Nitrobacteraceae</taxon>
        <taxon>Afipia</taxon>
    </lineage>
</organism>
<name>A0A4U6BMC6_9BRAD</name>
<dbReference type="InterPro" id="IPR036390">
    <property type="entry name" value="WH_DNA-bd_sf"/>
</dbReference>
<evidence type="ECO:0000313" key="5">
    <source>
        <dbReference type="EMBL" id="TKT71550.1"/>
    </source>
</evidence>
<evidence type="ECO:0000256" key="1">
    <source>
        <dbReference type="ARBA" id="ARBA00023015"/>
    </source>
</evidence>
<dbReference type="GO" id="GO:0003677">
    <property type="term" value="F:DNA binding"/>
    <property type="evidence" value="ECO:0007669"/>
    <property type="project" value="UniProtKB-KW"/>
</dbReference>
<protein>
    <submittedName>
        <fullName evidence="5">GntR family transcriptional regulator</fullName>
    </submittedName>
</protein>
<sequence>MTLTSSVEQQIRRDLRSAVFLPGQRLAIDVLRERYGTGASPVREALSRLSAEGLVVQLDQRGFRVPAVSVDELNELTRTRCLLNEITLRESIARGGSEYEEGIVLALHRLSATPMQDPGEPTRINPEWEQRHQLFHASLIAACGTRWLIDFDATLFEQSARYRSLSARATPAKRDTKKEHEEIARAVLARDTAEAIKLLNRHIEHTAKLVSQITPRFETSEK</sequence>
<dbReference type="SUPFAM" id="SSF46785">
    <property type="entry name" value="Winged helix' DNA-binding domain"/>
    <property type="match status" value="1"/>
</dbReference>
<dbReference type="InterPro" id="IPR008920">
    <property type="entry name" value="TF_FadR/GntR_C"/>
</dbReference>
<feature type="domain" description="HTH gntR-type" evidence="4">
    <location>
        <begin position="1"/>
        <end position="68"/>
    </location>
</feature>
<dbReference type="Gene3D" id="1.10.10.10">
    <property type="entry name" value="Winged helix-like DNA-binding domain superfamily/Winged helix DNA-binding domain"/>
    <property type="match status" value="1"/>
</dbReference>
<dbReference type="SMART" id="SM00345">
    <property type="entry name" value="HTH_GNTR"/>
    <property type="match status" value="1"/>
</dbReference>
<accession>A0A4U6BMC6</accession>
<dbReference type="AlphaFoldDB" id="A0A4U6BMC6"/>
<proteinExistence type="predicted"/>
<evidence type="ECO:0000256" key="2">
    <source>
        <dbReference type="ARBA" id="ARBA00023125"/>
    </source>
</evidence>
<dbReference type="GO" id="GO:0003700">
    <property type="term" value="F:DNA-binding transcription factor activity"/>
    <property type="evidence" value="ECO:0007669"/>
    <property type="project" value="InterPro"/>
</dbReference>
<dbReference type="PANTHER" id="PTHR43537">
    <property type="entry name" value="TRANSCRIPTIONAL REGULATOR, GNTR FAMILY"/>
    <property type="match status" value="1"/>
</dbReference>
<keyword evidence="6" id="KW-1185">Reference proteome</keyword>
<dbReference type="PANTHER" id="PTHR43537:SF20">
    <property type="entry name" value="HTH-TYPE TRANSCRIPTIONAL REPRESSOR GLAR"/>
    <property type="match status" value="1"/>
</dbReference>
<dbReference type="EMBL" id="LBIA02000001">
    <property type="protein sequence ID" value="TKT71550.1"/>
    <property type="molecule type" value="Genomic_DNA"/>
</dbReference>
<dbReference type="Pfam" id="PF07729">
    <property type="entry name" value="FCD"/>
    <property type="match status" value="1"/>
</dbReference>
<reference evidence="5" key="1">
    <citation type="submission" date="2019-04" db="EMBL/GenBank/DDBJ databases">
        <title>Whole genome sequencing of cave bacteria.</title>
        <authorList>
            <person name="Gan H.M."/>
            <person name="Barton H."/>
            <person name="Savka M.A."/>
        </authorList>
    </citation>
    <scope>NUCLEOTIDE SEQUENCE [LARGE SCALE GENOMIC DNA]</scope>
    <source>
        <strain evidence="5">LC387</strain>
    </source>
</reference>
<keyword evidence="2" id="KW-0238">DNA-binding</keyword>
<dbReference type="STRING" id="211460.YH63_09895"/>
<evidence type="ECO:0000259" key="4">
    <source>
        <dbReference type="PROSITE" id="PS50949"/>
    </source>
</evidence>
<comment type="caution">
    <text evidence="5">The sequence shown here is derived from an EMBL/GenBank/DDBJ whole genome shotgun (WGS) entry which is preliminary data.</text>
</comment>
<evidence type="ECO:0000313" key="6">
    <source>
        <dbReference type="Proteomes" id="UP000034832"/>
    </source>
</evidence>
<keyword evidence="1" id="KW-0805">Transcription regulation</keyword>
<dbReference type="InterPro" id="IPR000524">
    <property type="entry name" value="Tscrpt_reg_HTH_GntR"/>
</dbReference>
<dbReference type="Proteomes" id="UP000034832">
    <property type="component" value="Unassembled WGS sequence"/>
</dbReference>
<dbReference type="Pfam" id="PF00392">
    <property type="entry name" value="GntR"/>
    <property type="match status" value="1"/>
</dbReference>